<dbReference type="InterPro" id="IPR051692">
    <property type="entry name" value="OMP-like"/>
</dbReference>
<dbReference type="InterPro" id="IPR011250">
    <property type="entry name" value="OMP/PagP_B-barrel"/>
</dbReference>
<comment type="similarity">
    <text evidence="5">Belongs to the Omp25/RopB family.</text>
</comment>
<dbReference type="Pfam" id="PF13505">
    <property type="entry name" value="OMP_b-brl"/>
    <property type="match status" value="1"/>
</dbReference>
<name>A0ABZ0HUK3_9HYPH</name>
<dbReference type="EMBL" id="CP136862">
    <property type="protein sequence ID" value="WOJ90883.1"/>
    <property type="molecule type" value="Genomic_DNA"/>
</dbReference>
<evidence type="ECO:0000256" key="5">
    <source>
        <dbReference type="ARBA" id="ARBA00038306"/>
    </source>
</evidence>
<keyword evidence="4" id="KW-0998">Cell outer membrane</keyword>
<dbReference type="PANTHER" id="PTHR34001:SF3">
    <property type="entry name" value="BLL7405 PROTEIN"/>
    <property type="match status" value="1"/>
</dbReference>
<dbReference type="RefSeq" id="WP_407340471.1">
    <property type="nucleotide sequence ID" value="NZ_CP136862.1"/>
</dbReference>
<keyword evidence="3" id="KW-0472">Membrane</keyword>
<evidence type="ECO:0000313" key="8">
    <source>
        <dbReference type="EMBL" id="WOJ90883.1"/>
    </source>
</evidence>
<sequence>MWRRSSIKLLIILNKIFHIAGASGILVLALAISPACAADLPAPTAPVVAWQPPPAAPYDWTGFYVGLNAGFGVDHFAFPYLFRGPGVSAQETSGITARGAVVGGQVGYNYQFTGLPLIGNAIVGLEADSDWSNVRGSVSVPTPPAVLTFGSRLENFGDIRLRLGYAFDRLMIYFATGFSYATVRTYYNIGAPYLIANGTTTLRAGMLPFSRSFGNEGVGVEYALTRNWTIRADYMYDSISARYAAYAAGNTTIGFLTRSKYHIARFSLNYKFDWFSPPAAVTAKY</sequence>
<feature type="domain" description="Outer membrane protein beta-barrel" evidence="7">
    <location>
        <begin position="53"/>
        <end position="272"/>
    </location>
</feature>
<comment type="subcellular location">
    <subcellularLocation>
        <location evidence="1">Cell outer membrane</location>
    </subcellularLocation>
</comment>
<organism evidence="8 9">
    <name type="scientific">Methylocapsa polymorpha</name>
    <dbReference type="NCBI Taxonomy" id="3080828"/>
    <lineage>
        <taxon>Bacteria</taxon>
        <taxon>Pseudomonadati</taxon>
        <taxon>Pseudomonadota</taxon>
        <taxon>Alphaproteobacteria</taxon>
        <taxon>Hyphomicrobiales</taxon>
        <taxon>Beijerinckiaceae</taxon>
        <taxon>Methylocapsa</taxon>
    </lineage>
</organism>
<evidence type="ECO:0000256" key="4">
    <source>
        <dbReference type="ARBA" id="ARBA00023237"/>
    </source>
</evidence>
<keyword evidence="2 6" id="KW-0732">Signal</keyword>
<proteinExistence type="inferred from homology"/>
<evidence type="ECO:0000259" key="7">
    <source>
        <dbReference type="Pfam" id="PF13505"/>
    </source>
</evidence>
<evidence type="ECO:0000256" key="3">
    <source>
        <dbReference type="ARBA" id="ARBA00023136"/>
    </source>
</evidence>
<gene>
    <name evidence="8" type="ORF">RZS28_06255</name>
</gene>
<dbReference type="InterPro" id="IPR027385">
    <property type="entry name" value="Beta-barrel_OMP"/>
</dbReference>
<evidence type="ECO:0000256" key="2">
    <source>
        <dbReference type="ARBA" id="ARBA00022729"/>
    </source>
</evidence>
<dbReference type="PANTHER" id="PTHR34001">
    <property type="entry name" value="BLL7405 PROTEIN"/>
    <property type="match status" value="1"/>
</dbReference>
<dbReference type="Proteomes" id="UP001626536">
    <property type="component" value="Chromosome"/>
</dbReference>
<accession>A0ABZ0HUK3</accession>
<dbReference type="Gene3D" id="2.40.160.20">
    <property type="match status" value="1"/>
</dbReference>
<feature type="signal peptide" evidence="6">
    <location>
        <begin position="1"/>
        <end position="37"/>
    </location>
</feature>
<protein>
    <submittedName>
        <fullName evidence="8">Outer membrane beta-barrel protein</fullName>
    </submittedName>
</protein>
<keyword evidence="9" id="KW-1185">Reference proteome</keyword>
<evidence type="ECO:0000256" key="6">
    <source>
        <dbReference type="SAM" id="SignalP"/>
    </source>
</evidence>
<dbReference type="SUPFAM" id="SSF56925">
    <property type="entry name" value="OMPA-like"/>
    <property type="match status" value="1"/>
</dbReference>
<evidence type="ECO:0000313" key="9">
    <source>
        <dbReference type="Proteomes" id="UP001626536"/>
    </source>
</evidence>
<feature type="chain" id="PRO_5046920669" evidence="6">
    <location>
        <begin position="38"/>
        <end position="285"/>
    </location>
</feature>
<evidence type="ECO:0000256" key="1">
    <source>
        <dbReference type="ARBA" id="ARBA00004442"/>
    </source>
</evidence>
<reference evidence="8 9" key="1">
    <citation type="submission" date="2023-10" db="EMBL/GenBank/DDBJ databases">
        <title>Novel methanotroph of the genus Methylocapsa from a subarctic wetland.</title>
        <authorList>
            <person name="Belova S.E."/>
            <person name="Oshkin I.Y."/>
            <person name="Miroshnikov K."/>
            <person name="Dedysh S.N."/>
        </authorList>
    </citation>
    <scope>NUCLEOTIDE SEQUENCE [LARGE SCALE GENOMIC DNA]</scope>
    <source>
        <strain evidence="8 9">RX1</strain>
    </source>
</reference>